<keyword evidence="3" id="KW-1185">Reference proteome</keyword>
<dbReference type="CDD" id="cd01741">
    <property type="entry name" value="GATase1_1"/>
    <property type="match status" value="1"/>
</dbReference>
<dbReference type="Pfam" id="PF00117">
    <property type="entry name" value="GATase"/>
    <property type="match status" value="1"/>
</dbReference>
<dbReference type="InterPro" id="IPR017926">
    <property type="entry name" value="GATASE"/>
</dbReference>
<dbReference type="InterPro" id="IPR029062">
    <property type="entry name" value="Class_I_gatase-like"/>
</dbReference>
<dbReference type="PANTHER" id="PTHR42695">
    <property type="entry name" value="GLUTAMINE AMIDOTRANSFERASE YLR126C-RELATED"/>
    <property type="match status" value="1"/>
</dbReference>
<sequence>MGSSTPKPIRLAILEADTPASGIQAKYGSYGSVFRYLFERACSGLDPPQPLSSQLELSSHNIVDNLDAYPDPETIDAVLITGSKASAFENDEWIVRLTQYTRRVLEEGRVRVIGVCFGHQIIGRVLGAKVARCERGWELSVTEVELNEEGKEFFGLEKLRIHQMHRDAVLTQPPGVKNLARTNVCDTQAFYTPKRLISVQGHPEFTEDMVREILEKRRYGGIITDVLFKDGMRRVGDEHDGVAVAKLFLKFLRE</sequence>
<dbReference type="PANTHER" id="PTHR42695:SF5">
    <property type="entry name" value="GLUTAMINE AMIDOTRANSFERASE YLR126C-RELATED"/>
    <property type="match status" value="1"/>
</dbReference>
<dbReference type="STRING" id="155417.A0A4Q4TT28"/>
<dbReference type="PROSITE" id="PS51273">
    <property type="entry name" value="GATASE_TYPE_1"/>
    <property type="match status" value="1"/>
</dbReference>
<evidence type="ECO:0000259" key="1">
    <source>
        <dbReference type="Pfam" id="PF00117"/>
    </source>
</evidence>
<dbReference type="OrthoDB" id="92161at2759"/>
<feature type="domain" description="Glutamine amidotransferase" evidence="1">
    <location>
        <begin position="75"/>
        <end position="207"/>
    </location>
</feature>
<protein>
    <recommendedName>
        <fullName evidence="1">Glutamine amidotransferase domain-containing protein</fullName>
    </recommendedName>
</protein>
<comment type="caution">
    <text evidence="2">The sequence shown here is derived from an EMBL/GenBank/DDBJ whole genome shotgun (WGS) entry which is preliminary data.</text>
</comment>
<reference evidence="2 3" key="1">
    <citation type="submission" date="2018-06" db="EMBL/GenBank/DDBJ databases">
        <title>Complete Genomes of Monosporascus.</title>
        <authorList>
            <person name="Robinson A.J."/>
            <person name="Natvig D.O."/>
        </authorList>
    </citation>
    <scope>NUCLEOTIDE SEQUENCE [LARGE SCALE GENOMIC DNA]</scope>
    <source>
        <strain evidence="2 3">CBS 110550</strain>
    </source>
</reference>
<dbReference type="Gene3D" id="3.40.50.880">
    <property type="match status" value="1"/>
</dbReference>
<proteinExistence type="predicted"/>
<dbReference type="AlphaFoldDB" id="A0A4Q4TT28"/>
<accession>A0A4Q4TT28</accession>
<dbReference type="GO" id="GO:0005634">
    <property type="term" value="C:nucleus"/>
    <property type="evidence" value="ECO:0007669"/>
    <property type="project" value="TreeGrafter"/>
</dbReference>
<dbReference type="SUPFAM" id="SSF52317">
    <property type="entry name" value="Class I glutamine amidotransferase-like"/>
    <property type="match status" value="1"/>
</dbReference>
<dbReference type="InterPro" id="IPR044992">
    <property type="entry name" value="ChyE-like"/>
</dbReference>
<name>A0A4Q4TT28_9PEZI</name>
<evidence type="ECO:0000313" key="2">
    <source>
        <dbReference type="EMBL" id="RYP09624.1"/>
    </source>
</evidence>
<dbReference type="Proteomes" id="UP000293360">
    <property type="component" value="Unassembled WGS sequence"/>
</dbReference>
<gene>
    <name evidence="2" type="ORF">DL764_001166</name>
</gene>
<dbReference type="EMBL" id="QJNU01000032">
    <property type="protein sequence ID" value="RYP09624.1"/>
    <property type="molecule type" value="Genomic_DNA"/>
</dbReference>
<dbReference type="GO" id="GO:0005829">
    <property type="term" value="C:cytosol"/>
    <property type="evidence" value="ECO:0007669"/>
    <property type="project" value="TreeGrafter"/>
</dbReference>
<evidence type="ECO:0000313" key="3">
    <source>
        <dbReference type="Proteomes" id="UP000293360"/>
    </source>
</evidence>
<organism evidence="2 3">
    <name type="scientific">Monosporascus ibericus</name>
    <dbReference type="NCBI Taxonomy" id="155417"/>
    <lineage>
        <taxon>Eukaryota</taxon>
        <taxon>Fungi</taxon>
        <taxon>Dikarya</taxon>
        <taxon>Ascomycota</taxon>
        <taxon>Pezizomycotina</taxon>
        <taxon>Sordariomycetes</taxon>
        <taxon>Xylariomycetidae</taxon>
        <taxon>Xylariales</taxon>
        <taxon>Xylariales incertae sedis</taxon>
        <taxon>Monosporascus</taxon>
    </lineage>
</organism>